<organism evidence="7 8">
    <name type="scientific">Neodothiora populina</name>
    <dbReference type="NCBI Taxonomy" id="2781224"/>
    <lineage>
        <taxon>Eukaryota</taxon>
        <taxon>Fungi</taxon>
        <taxon>Dikarya</taxon>
        <taxon>Ascomycota</taxon>
        <taxon>Pezizomycotina</taxon>
        <taxon>Dothideomycetes</taxon>
        <taxon>Dothideomycetidae</taxon>
        <taxon>Dothideales</taxon>
        <taxon>Dothioraceae</taxon>
        <taxon>Neodothiora</taxon>
    </lineage>
</organism>
<dbReference type="InterPro" id="IPR004358">
    <property type="entry name" value="Sig_transdc_His_kin-like_C"/>
</dbReference>
<dbReference type="InterPro" id="IPR011006">
    <property type="entry name" value="CheY-like_superfamily"/>
</dbReference>
<accession>A0ABR3PQP0</accession>
<dbReference type="InterPro" id="IPR013655">
    <property type="entry name" value="PAS_fold_3"/>
</dbReference>
<dbReference type="PROSITE" id="PS50113">
    <property type="entry name" value="PAC"/>
    <property type="match status" value="1"/>
</dbReference>
<proteinExistence type="predicted"/>
<dbReference type="SUPFAM" id="SSF55874">
    <property type="entry name" value="ATPase domain of HSP90 chaperone/DNA topoisomerase II/histidine kinase"/>
    <property type="match status" value="1"/>
</dbReference>
<dbReference type="PROSITE" id="PS50112">
    <property type="entry name" value="PAS"/>
    <property type="match status" value="2"/>
</dbReference>
<dbReference type="RefSeq" id="XP_069204734.1">
    <property type="nucleotide sequence ID" value="XM_069347716.1"/>
</dbReference>
<dbReference type="Pfam" id="PF02518">
    <property type="entry name" value="HATPase_c"/>
    <property type="match status" value="1"/>
</dbReference>
<dbReference type="Pfam" id="PF08447">
    <property type="entry name" value="PAS_3"/>
    <property type="match status" value="1"/>
</dbReference>
<evidence type="ECO:0000313" key="8">
    <source>
        <dbReference type="Proteomes" id="UP001562354"/>
    </source>
</evidence>
<dbReference type="PANTHER" id="PTHR43719:SF30">
    <property type="entry name" value="TWO-COMPONENT SYSTEM RESPONSE REGULATOR"/>
    <property type="match status" value="1"/>
</dbReference>
<dbReference type="PRINTS" id="PR00344">
    <property type="entry name" value="BCTRLSENSOR"/>
</dbReference>
<dbReference type="InterPro" id="IPR000014">
    <property type="entry name" value="PAS"/>
</dbReference>
<evidence type="ECO:0000313" key="7">
    <source>
        <dbReference type="EMBL" id="KAL1311885.1"/>
    </source>
</evidence>
<dbReference type="PROSITE" id="PS50109">
    <property type="entry name" value="HIS_KIN"/>
    <property type="match status" value="1"/>
</dbReference>
<feature type="modified residue" description="4-aspartylphosphate" evidence="2">
    <location>
        <position position="1046"/>
    </location>
</feature>
<feature type="domain" description="Response regulatory" evidence="4">
    <location>
        <begin position="970"/>
        <end position="1117"/>
    </location>
</feature>
<dbReference type="CDD" id="cd17546">
    <property type="entry name" value="REC_hyHK_CKI1_RcsC-like"/>
    <property type="match status" value="1"/>
</dbReference>
<evidence type="ECO:0000259" key="6">
    <source>
        <dbReference type="PROSITE" id="PS50113"/>
    </source>
</evidence>
<dbReference type="InterPro" id="IPR003661">
    <property type="entry name" value="HisK_dim/P_dom"/>
</dbReference>
<sequence>MSNLEPRVIIWGEERRMIYNEACSLLFGQKHPMAMGSKAEEVWSESWSTLKHLVERAELDGKSTKIPQTELDMNRHGYSEETHWTLQMVPIIGPEGRVLGVLDEFAEMTQQVVSQRRREAVVRISQLVSNVTNINELSFEFLEGLEACQDDVPFAMLYTLDSEPHRYRLEGAVGLSTVQMNSLPASFELLENTDSKLVGACKKAWESGEDVVLQIRDGTLPDELAFAIPSRAQGAKAKTVCILPVASISSMDKTVSFLIISPTPRRPYDDDAVMFVHHLRDILTKSASAIVLPEEQRRVRQRFEEIETSLAQQLRATTLEAEKVEARFAKMSQMAPVGMYAIAPSSETVFWNDAYLSITGITKEEVEMSRLNPREAIHPDDRERVHDVWFECLETKQPFTVEYRLLKPWKHLDPASGEEIVGETWVLANAMPELDENGDVIHIQGWILDISERKDHERLRVKRAHNEQSEARFTRLAETAPLGMYLLHIDGKPIYLNDAYFDLHGFTRSDFEVAQFKGMGWSDRIADEDKEKVGQAWLRLVYDAVPMNLEYRVKKPWKAYDTATGTEMSGPTWLQSTAVAEMDDEGNPIAVQGFVTEISLKKFSERLLAERLEDALETKQQADRFIDMTSHEMRNPLSAILQSADGILTSLDFGGLPAHNEAMTIPGDMIDTVIDAAQTIILCAQHQKRIVDDILTLSKLDSNLLLICPDRVCPPSLLEKMFKMYEAELARSSVTATLILSPSYNLLDVDDVMLDSSRLLQVVINLFTNAIKFTQYAEKREVNVYLAASKTRPEVSRNGIPFIKARAHRTDQTLSPDWGSGEELYIQIDVEDSGRGLTDEELKLLFHRFQQASPKTYKQYGGSGLGLFISRELSELQGGQIGVYSQAGKGSTFSFYVKARRYVRSGPRQADMRRQTPSLLSSPMAYARAGSVTSLDGTASESGNIEAPRMRATSTLEQLSPPVLETEALHILIVEDNLVNQRVMAQQLRRLGCTVHLANHGVEALEFLHRTTFWKQDAKLQAASLEPMPKFTGSSDLIPLSIILMDLEMPVLGGLGCVKQIRNLQRSGHLQSHVPVIAVTANARSEQIAVAIDHGMDSVVTKPFRIPELVPQMQSLVARVRAEIVEQHARAVN</sequence>
<dbReference type="SUPFAM" id="SSF52172">
    <property type="entry name" value="CheY-like"/>
    <property type="match status" value="1"/>
</dbReference>
<dbReference type="Proteomes" id="UP001562354">
    <property type="component" value="Unassembled WGS sequence"/>
</dbReference>
<dbReference type="SMART" id="SM00388">
    <property type="entry name" value="HisKA"/>
    <property type="match status" value="1"/>
</dbReference>
<feature type="domain" description="PAC" evidence="6">
    <location>
        <begin position="399"/>
        <end position="462"/>
    </location>
</feature>
<dbReference type="Gene3D" id="3.30.565.10">
    <property type="entry name" value="Histidine kinase-like ATPase, C-terminal domain"/>
    <property type="match status" value="1"/>
</dbReference>
<dbReference type="InterPro" id="IPR036097">
    <property type="entry name" value="HisK_dim/P_sf"/>
</dbReference>
<feature type="domain" description="Histidine kinase" evidence="3">
    <location>
        <begin position="628"/>
        <end position="901"/>
    </location>
</feature>
<dbReference type="GeneID" id="95975660"/>
<dbReference type="Gene3D" id="1.10.287.130">
    <property type="match status" value="1"/>
</dbReference>
<dbReference type="SUPFAM" id="SSF55785">
    <property type="entry name" value="PYP-like sensor domain (PAS domain)"/>
    <property type="match status" value="2"/>
</dbReference>
<dbReference type="NCBIfam" id="TIGR00229">
    <property type="entry name" value="sensory_box"/>
    <property type="match status" value="2"/>
</dbReference>
<dbReference type="Pfam" id="PF00072">
    <property type="entry name" value="Response_reg"/>
    <property type="match status" value="1"/>
</dbReference>
<protein>
    <recommendedName>
        <fullName evidence="9">Histidine kinase</fullName>
    </recommendedName>
</protein>
<dbReference type="InterPro" id="IPR001789">
    <property type="entry name" value="Sig_transdc_resp-reg_receiver"/>
</dbReference>
<evidence type="ECO:0000256" key="2">
    <source>
        <dbReference type="PROSITE-ProRule" id="PRU00169"/>
    </source>
</evidence>
<dbReference type="SMART" id="SM00448">
    <property type="entry name" value="REC"/>
    <property type="match status" value="1"/>
</dbReference>
<evidence type="ECO:0000256" key="1">
    <source>
        <dbReference type="ARBA" id="ARBA00022553"/>
    </source>
</evidence>
<dbReference type="CDD" id="cd00130">
    <property type="entry name" value="PAS"/>
    <property type="match status" value="2"/>
</dbReference>
<dbReference type="Pfam" id="PF13188">
    <property type="entry name" value="PAS_8"/>
    <property type="match status" value="1"/>
</dbReference>
<dbReference type="InterPro" id="IPR005467">
    <property type="entry name" value="His_kinase_dom"/>
</dbReference>
<dbReference type="PROSITE" id="PS50110">
    <property type="entry name" value="RESPONSE_REGULATORY"/>
    <property type="match status" value="1"/>
</dbReference>
<feature type="domain" description="PAS" evidence="5">
    <location>
        <begin position="324"/>
        <end position="396"/>
    </location>
</feature>
<keyword evidence="8" id="KW-1185">Reference proteome</keyword>
<dbReference type="Gene3D" id="3.30.450.20">
    <property type="entry name" value="PAS domain"/>
    <property type="match status" value="3"/>
</dbReference>
<evidence type="ECO:0000259" key="4">
    <source>
        <dbReference type="PROSITE" id="PS50110"/>
    </source>
</evidence>
<reference evidence="7 8" key="1">
    <citation type="submission" date="2024-07" db="EMBL/GenBank/DDBJ databases">
        <title>Draft sequence of the Neodothiora populina.</title>
        <authorList>
            <person name="Drown D.D."/>
            <person name="Schuette U.S."/>
            <person name="Buechlein A.B."/>
            <person name="Rusch D.R."/>
            <person name="Winton L.W."/>
            <person name="Adams G.A."/>
        </authorList>
    </citation>
    <scope>NUCLEOTIDE SEQUENCE [LARGE SCALE GENOMIC DNA]</scope>
    <source>
        <strain evidence="7 8">CPC 39397</strain>
    </source>
</reference>
<dbReference type="InterPro" id="IPR003594">
    <property type="entry name" value="HATPase_dom"/>
</dbReference>
<dbReference type="Pfam" id="PF00512">
    <property type="entry name" value="HisKA"/>
    <property type="match status" value="1"/>
</dbReference>
<evidence type="ECO:0000259" key="5">
    <source>
        <dbReference type="PROSITE" id="PS50112"/>
    </source>
</evidence>
<gene>
    <name evidence="7" type="ORF">AAFC00_001957</name>
</gene>
<dbReference type="SUPFAM" id="SSF47384">
    <property type="entry name" value="Homodimeric domain of signal transducing histidine kinase"/>
    <property type="match status" value="1"/>
</dbReference>
<dbReference type="SMART" id="SM00091">
    <property type="entry name" value="PAS"/>
    <property type="match status" value="2"/>
</dbReference>
<dbReference type="SMART" id="SM00387">
    <property type="entry name" value="HATPase_c"/>
    <property type="match status" value="1"/>
</dbReference>
<dbReference type="InterPro" id="IPR050956">
    <property type="entry name" value="2C_system_His_kinase"/>
</dbReference>
<keyword evidence="1 2" id="KW-0597">Phosphoprotein</keyword>
<comment type="caution">
    <text evidence="7">The sequence shown here is derived from an EMBL/GenBank/DDBJ whole genome shotgun (WGS) entry which is preliminary data.</text>
</comment>
<evidence type="ECO:0000259" key="3">
    <source>
        <dbReference type="PROSITE" id="PS50109"/>
    </source>
</evidence>
<dbReference type="CDD" id="cd00082">
    <property type="entry name" value="HisKA"/>
    <property type="match status" value="1"/>
</dbReference>
<dbReference type="InterPro" id="IPR036890">
    <property type="entry name" value="HATPase_C_sf"/>
</dbReference>
<dbReference type="EMBL" id="JBFMKM010000001">
    <property type="protein sequence ID" value="KAL1311885.1"/>
    <property type="molecule type" value="Genomic_DNA"/>
</dbReference>
<dbReference type="InterPro" id="IPR035965">
    <property type="entry name" value="PAS-like_dom_sf"/>
</dbReference>
<name>A0ABR3PQP0_9PEZI</name>
<evidence type="ECO:0008006" key="9">
    <source>
        <dbReference type="Google" id="ProtNLM"/>
    </source>
</evidence>
<dbReference type="PANTHER" id="PTHR43719">
    <property type="entry name" value="TWO-COMPONENT HISTIDINE KINASE"/>
    <property type="match status" value="1"/>
</dbReference>
<feature type="domain" description="PAS" evidence="5">
    <location>
        <begin position="469"/>
        <end position="511"/>
    </location>
</feature>
<dbReference type="InterPro" id="IPR000700">
    <property type="entry name" value="PAS-assoc_C"/>
</dbReference>
<dbReference type="Gene3D" id="3.40.50.2300">
    <property type="match status" value="1"/>
</dbReference>